<organism evidence="2 3">
    <name type="scientific">Nephila pilipes</name>
    <name type="common">Giant wood spider</name>
    <name type="synonym">Nephila maculata</name>
    <dbReference type="NCBI Taxonomy" id="299642"/>
    <lineage>
        <taxon>Eukaryota</taxon>
        <taxon>Metazoa</taxon>
        <taxon>Ecdysozoa</taxon>
        <taxon>Arthropoda</taxon>
        <taxon>Chelicerata</taxon>
        <taxon>Arachnida</taxon>
        <taxon>Araneae</taxon>
        <taxon>Araneomorphae</taxon>
        <taxon>Entelegynae</taxon>
        <taxon>Araneoidea</taxon>
        <taxon>Nephilidae</taxon>
        <taxon>Nephila</taxon>
    </lineage>
</organism>
<feature type="domain" description="Rab-GAP TBC" evidence="1">
    <location>
        <begin position="25"/>
        <end position="96"/>
    </location>
</feature>
<dbReference type="InterPro" id="IPR050302">
    <property type="entry name" value="Rab_GAP_TBC_domain"/>
</dbReference>
<dbReference type="GO" id="GO:0005096">
    <property type="term" value="F:GTPase activator activity"/>
    <property type="evidence" value="ECO:0007669"/>
    <property type="project" value="TreeGrafter"/>
</dbReference>
<comment type="caution">
    <text evidence="2">The sequence shown here is derived from an EMBL/GenBank/DDBJ whole genome shotgun (WGS) entry which is preliminary data.</text>
</comment>
<sequence length="96" mass="11109">MFPLEGAELHLRRKVPELKTLVRGGVPEQLRGRVWSALYRMKIHDVRESKGPKYFEKLCSAAAEAEIPENHKRQISLDLLRTMPNNIHFCERNAEG</sequence>
<dbReference type="InterPro" id="IPR035969">
    <property type="entry name" value="Rab-GAP_TBC_sf"/>
</dbReference>
<dbReference type="OrthoDB" id="44736at2759"/>
<dbReference type="Proteomes" id="UP000887013">
    <property type="component" value="Unassembled WGS sequence"/>
</dbReference>
<keyword evidence="3" id="KW-1185">Reference proteome</keyword>
<dbReference type="GO" id="GO:0031267">
    <property type="term" value="F:small GTPase binding"/>
    <property type="evidence" value="ECO:0007669"/>
    <property type="project" value="TreeGrafter"/>
</dbReference>
<dbReference type="AlphaFoldDB" id="A0A8X6NT39"/>
<protein>
    <submittedName>
        <fullName evidence="2">TBC1 domain family member 2B</fullName>
    </submittedName>
</protein>
<dbReference type="PANTHER" id="PTHR47219:SF20">
    <property type="entry name" value="TBC1 DOMAIN FAMILY MEMBER 2B"/>
    <property type="match status" value="1"/>
</dbReference>
<accession>A0A8X6NT39</accession>
<dbReference type="PANTHER" id="PTHR47219">
    <property type="entry name" value="RAB GTPASE-ACTIVATING PROTEIN 1-LIKE"/>
    <property type="match status" value="1"/>
</dbReference>
<dbReference type="InterPro" id="IPR000195">
    <property type="entry name" value="Rab-GAP-TBC_dom"/>
</dbReference>
<reference evidence="2" key="1">
    <citation type="submission" date="2020-08" db="EMBL/GenBank/DDBJ databases">
        <title>Multicomponent nature underlies the extraordinary mechanical properties of spider dragline silk.</title>
        <authorList>
            <person name="Kono N."/>
            <person name="Nakamura H."/>
            <person name="Mori M."/>
            <person name="Yoshida Y."/>
            <person name="Ohtoshi R."/>
            <person name="Malay A.D."/>
            <person name="Moran D.A.P."/>
            <person name="Tomita M."/>
            <person name="Numata K."/>
            <person name="Arakawa K."/>
        </authorList>
    </citation>
    <scope>NUCLEOTIDE SEQUENCE</scope>
</reference>
<proteinExistence type="predicted"/>
<gene>
    <name evidence="2" type="primary">Tbc1d2b_2</name>
    <name evidence="2" type="ORF">NPIL_333421</name>
</gene>
<evidence type="ECO:0000259" key="1">
    <source>
        <dbReference type="PROSITE" id="PS50086"/>
    </source>
</evidence>
<name>A0A8X6NT39_NEPPI</name>
<evidence type="ECO:0000313" key="2">
    <source>
        <dbReference type="EMBL" id="GFT29531.1"/>
    </source>
</evidence>
<dbReference type="EMBL" id="BMAW01012616">
    <property type="protein sequence ID" value="GFT29531.1"/>
    <property type="molecule type" value="Genomic_DNA"/>
</dbReference>
<evidence type="ECO:0000313" key="3">
    <source>
        <dbReference type="Proteomes" id="UP000887013"/>
    </source>
</evidence>
<feature type="non-terminal residue" evidence="2">
    <location>
        <position position="96"/>
    </location>
</feature>
<dbReference type="SUPFAM" id="SSF47923">
    <property type="entry name" value="Ypt/Rab-GAP domain of gyp1p"/>
    <property type="match status" value="1"/>
</dbReference>
<dbReference type="Gene3D" id="1.10.10.750">
    <property type="entry name" value="Ypt/Rab-GAP domain of gyp1p, domain 1"/>
    <property type="match status" value="1"/>
</dbReference>
<dbReference type="PROSITE" id="PS50086">
    <property type="entry name" value="TBC_RABGAP"/>
    <property type="match status" value="1"/>
</dbReference>